<gene>
    <name evidence="2" type="ORF">HY30_07845</name>
</gene>
<feature type="transmembrane region" description="Helical" evidence="1">
    <location>
        <begin position="170"/>
        <end position="190"/>
    </location>
</feature>
<comment type="caution">
    <text evidence="2">The sequence shown here is derived from an EMBL/GenBank/DDBJ whole genome shotgun (WGS) entry which is preliminary data.</text>
</comment>
<protein>
    <recommendedName>
        <fullName evidence="4">DUF4386 domain-containing protein</fullName>
    </recommendedName>
</protein>
<evidence type="ECO:0000313" key="3">
    <source>
        <dbReference type="Proteomes" id="UP000027190"/>
    </source>
</evidence>
<keyword evidence="1" id="KW-1133">Transmembrane helix</keyword>
<reference evidence="2 3" key="1">
    <citation type="journal article" date="2014" name="Antonie Van Leeuwenhoek">
        <title>Hyphomonas beringensis sp. nov. and Hyphomonas chukchiensis sp. nov., isolated from surface seawater of the Bering Sea and Chukchi Sea.</title>
        <authorList>
            <person name="Li C."/>
            <person name="Lai Q."/>
            <person name="Li G."/>
            <person name="Dong C."/>
            <person name="Wang J."/>
            <person name="Liao Y."/>
            <person name="Shao Z."/>
        </authorList>
    </citation>
    <scope>NUCLEOTIDE SEQUENCE [LARGE SCALE GENOMIC DNA]</scope>
    <source>
        <strain evidence="2 3">BH-BN04-4</strain>
    </source>
</reference>
<dbReference type="STRING" id="1280947.HY30_07845"/>
<organism evidence="2 3">
    <name type="scientific">Hyphomonas chukchiensis</name>
    <dbReference type="NCBI Taxonomy" id="1280947"/>
    <lineage>
        <taxon>Bacteria</taxon>
        <taxon>Pseudomonadati</taxon>
        <taxon>Pseudomonadota</taxon>
        <taxon>Alphaproteobacteria</taxon>
        <taxon>Hyphomonadales</taxon>
        <taxon>Hyphomonadaceae</taxon>
        <taxon>Hyphomonas</taxon>
    </lineage>
</organism>
<dbReference type="InterPro" id="IPR046475">
    <property type="entry name" value="DUF6796"/>
</dbReference>
<dbReference type="AlphaFoldDB" id="A0A062UCZ3"/>
<dbReference type="eggNOG" id="ENOG5032WY9">
    <property type="taxonomic scope" value="Bacteria"/>
</dbReference>
<feature type="transmembrane region" description="Helical" evidence="1">
    <location>
        <begin position="196"/>
        <end position="215"/>
    </location>
</feature>
<evidence type="ECO:0000313" key="2">
    <source>
        <dbReference type="EMBL" id="KCZ56157.1"/>
    </source>
</evidence>
<feature type="transmembrane region" description="Helical" evidence="1">
    <location>
        <begin position="12"/>
        <end position="37"/>
    </location>
</feature>
<feature type="transmembrane region" description="Helical" evidence="1">
    <location>
        <begin position="89"/>
        <end position="108"/>
    </location>
</feature>
<sequence length="223" mass="24554">MTCVDTNPRQNLVWFGIAGLVGALLTGIGEGVLQLVPGGNYTDPDYGFFLDVSRARLTFGHFLSVSAAPLYLAGYWHLTGHLLPQAPKWRFGIFVCCAWAFILATVWIGQRALIAETVQDLSSDGASLDLLVHQRLLHEPLVNALRFVMAAFSIIWIRRILSGKTRYPRWMALFSPALLLALIFGLYAAAPVIGWLVLPTAMNTSHAILFTLSLLTTSRIEGQ</sequence>
<accession>A0A062UCZ3</accession>
<evidence type="ECO:0000256" key="1">
    <source>
        <dbReference type="SAM" id="Phobius"/>
    </source>
</evidence>
<dbReference type="EMBL" id="AWFG01000052">
    <property type="protein sequence ID" value="KCZ56157.1"/>
    <property type="molecule type" value="Genomic_DNA"/>
</dbReference>
<dbReference type="OrthoDB" id="1425061at2"/>
<dbReference type="Proteomes" id="UP000027190">
    <property type="component" value="Unassembled WGS sequence"/>
</dbReference>
<keyword evidence="1" id="KW-0812">Transmembrane</keyword>
<feature type="transmembrane region" description="Helical" evidence="1">
    <location>
        <begin position="57"/>
        <end position="77"/>
    </location>
</feature>
<keyword evidence="3" id="KW-1185">Reference proteome</keyword>
<dbReference type="RefSeq" id="WP_034742399.1">
    <property type="nucleotide sequence ID" value="NZ_AWFG01000052.1"/>
</dbReference>
<dbReference type="Pfam" id="PF20599">
    <property type="entry name" value="DUF6796"/>
    <property type="match status" value="1"/>
</dbReference>
<name>A0A062UCZ3_9PROT</name>
<feature type="transmembrane region" description="Helical" evidence="1">
    <location>
        <begin position="141"/>
        <end position="158"/>
    </location>
</feature>
<proteinExistence type="predicted"/>
<keyword evidence="1" id="KW-0472">Membrane</keyword>
<evidence type="ECO:0008006" key="4">
    <source>
        <dbReference type="Google" id="ProtNLM"/>
    </source>
</evidence>